<feature type="repeat" description="ANK" evidence="3">
    <location>
        <begin position="44"/>
        <end position="76"/>
    </location>
</feature>
<dbReference type="PANTHER" id="PTHR24180:SF45">
    <property type="entry name" value="POLY [ADP-RIBOSE] POLYMERASE TANKYRASE"/>
    <property type="match status" value="1"/>
</dbReference>
<comment type="caution">
    <text evidence="4">The sequence shown here is derived from an EMBL/GenBank/DDBJ whole genome shotgun (WGS) entry which is preliminary data.</text>
</comment>
<dbReference type="Gene3D" id="1.25.40.20">
    <property type="entry name" value="Ankyrin repeat-containing domain"/>
    <property type="match status" value="1"/>
</dbReference>
<keyword evidence="2 3" id="KW-0040">ANK repeat</keyword>
<proteinExistence type="predicted"/>
<evidence type="ECO:0000256" key="2">
    <source>
        <dbReference type="ARBA" id="ARBA00023043"/>
    </source>
</evidence>
<protein>
    <recommendedName>
        <fullName evidence="6">Ankyrin repeat protein</fullName>
    </recommendedName>
</protein>
<evidence type="ECO:0000313" key="5">
    <source>
        <dbReference type="Proteomes" id="UP001172101"/>
    </source>
</evidence>
<dbReference type="InterPro" id="IPR051637">
    <property type="entry name" value="Ank_repeat_dom-contain_49"/>
</dbReference>
<evidence type="ECO:0000313" key="4">
    <source>
        <dbReference type="EMBL" id="KAK0723028.1"/>
    </source>
</evidence>
<evidence type="ECO:0008006" key="6">
    <source>
        <dbReference type="Google" id="ProtNLM"/>
    </source>
</evidence>
<dbReference type="SUPFAM" id="SSF48403">
    <property type="entry name" value="Ankyrin repeat"/>
    <property type="match status" value="1"/>
</dbReference>
<dbReference type="GeneID" id="85317239"/>
<dbReference type="SMART" id="SM00248">
    <property type="entry name" value="ANK"/>
    <property type="match status" value="2"/>
</dbReference>
<evidence type="ECO:0000256" key="1">
    <source>
        <dbReference type="ARBA" id="ARBA00022737"/>
    </source>
</evidence>
<dbReference type="PROSITE" id="PS50088">
    <property type="entry name" value="ANK_REPEAT"/>
    <property type="match status" value="1"/>
</dbReference>
<dbReference type="AlphaFoldDB" id="A0AA40AVY1"/>
<dbReference type="RefSeq" id="XP_060298952.1">
    <property type="nucleotide sequence ID" value="XM_060433969.1"/>
</dbReference>
<dbReference type="PANTHER" id="PTHR24180">
    <property type="entry name" value="CYCLIN-DEPENDENT KINASE INHIBITOR 2C-RELATED"/>
    <property type="match status" value="1"/>
</dbReference>
<dbReference type="Pfam" id="PF12796">
    <property type="entry name" value="Ank_2"/>
    <property type="match status" value="1"/>
</dbReference>
<gene>
    <name evidence="4" type="ORF">B0T26DRAFT_245833</name>
</gene>
<dbReference type="EMBL" id="JAUIRO010000003">
    <property type="protein sequence ID" value="KAK0723028.1"/>
    <property type="molecule type" value="Genomic_DNA"/>
</dbReference>
<keyword evidence="5" id="KW-1185">Reference proteome</keyword>
<dbReference type="Proteomes" id="UP001172101">
    <property type="component" value="Unassembled WGS sequence"/>
</dbReference>
<dbReference type="InterPro" id="IPR036770">
    <property type="entry name" value="Ankyrin_rpt-contain_sf"/>
</dbReference>
<name>A0AA40AVY1_9PEZI</name>
<evidence type="ECO:0000256" key="3">
    <source>
        <dbReference type="PROSITE-ProRule" id="PRU00023"/>
    </source>
</evidence>
<sequence>MSFKQAKKAFGLAKIHIAVLERNFAEVARLLNRSKDNVNKQDRMGATPLHYAVTLGYLDIVSLLLSKRASFLVEDLKKQTALFYARSSAARTRLLRIYERLGVPLKPTRSMRQDIAHLLREPEALRAMLARKDHPLSSSVVLRNKTHISIIGKGRVNVNVGYDIVDSTFGFLSGYGDSLPTPGMMVISGWRDLTRVSLDIIPNGIFTELVRTAAKILDFKLWKQSWDSPGQKVVHRDDVGRYLASQ</sequence>
<keyword evidence="1" id="KW-0677">Repeat</keyword>
<organism evidence="4 5">
    <name type="scientific">Lasiosphaeria miniovina</name>
    <dbReference type="NCBI Taxonomy" id="1954250"/>
    <lineage>
        <taxon>Eukaryota</taxon>
        <taxon>Fungi</taxon>
        <taxon>Dikarya</taxon>
        <taxon>Ascomycota</taxon>
        <taxon>Pezizomycotina</taxon>
        <taxon>Sordariomycetes</taxon>
        <taxon>Sordariomycetidae</taxon>
        <taxon>Sordariales</taxon>
        <taxon>Lasiosphaeriaceae</taxon>
        <taxon>Lasiosphaeria</taxon>
    </lineage>
</organism>
<accession>A0AA40AVY1</accession>
<dbReference type="PROSITE" id="PS50297">
    <property type="entry name" value="ANK_REP_REGION"/>
    <property type="match status" value="1"/>
</dbReference>
<reference evidence="4" key="1">
    <citation type="submission" date="2023-06" db="EMBL/GenBank/DDBJ databases">
        <title>Genome-scale phylogeny and comparative genomics of the fungal order Sordariales.</title>
        <authorList>
            <consortium name="Lawrence Berkeley National Laboratory"/>
            <person name="Hensen N."/>
            <person name="Bonometti L."/>
            <person name="Westerberg I."/>
            <person name="Brannstrom I.O."/>
            <person name="Guillou S."/>
            <person name="Cros-Aarteil S."/>
            <person name="Calhoun S."/>
            <person name="Haridas S."/>
            <person name="Kuo A."/>
            <person name="Mondo S."/>
            <person name="Pangilinan J."/>
            <person name="Riley R."/>
            <person name="LaButti K."/>
            <person name="Andreopoulos B."/>
            <person name="Lipzen A."/>
            <person name="Chen C."/>
            <person name="Yanf M."/>
            <person name="Daum C."/>
            <person name="Ng V."/>
            <person name="Clum A."/>
            <person name="Steindorff A."/>
            <person name="Ohm R."/>
            <person name="Martin F."/>
            <person name="Silar P."/>
            <person name="Natvig D."/>
            <person name="Lalanne C."/>
            <person name="Gautier V."/>
            <person name="Ament-velasquez S.L."/>
            <person name="Kruys A."/>
            <person name="Hutchinson M.I."/>
            <person name="Powell A.J."/>
            <person name="Barry K."/>
            <person name="Miller A.N."/>
            <person name="Grigoriev I.V."/>
            <person name="Debuchy R."/>
            <person name="Gladieux P."/>
            <person name="Thoren M.H."/>
            <person name="Johannesson H."/>
        </authorList>
    </citation>
    <scope>NUCLEOTIDE SEQUENCE</scope>
    <source>
        <strain evidence="4">SMH2392-1A</strain>
    </source>
</reference>
<dbReference type="InterPro" id="IPR002110">
    <property type="entry name" value="Ankyrin_rpt"/>
</dbReference>